<dbReference type="InterPro" id="IPR011519">
    <property type="entry name" value="UnbV_ASPIC"/>
</dbReference>
<keyword evidence="6" id="KW-1185">Reference proteome</keyword>
<dbReference type="PANTHER" id="PTHR16026">
    <property type="entry name" value="CARTILAGE ACIDIC PROTEIN 1"/>
    <property type="match status" value="1"/>
</dbReference>
<dbReference type="Proteomes" id="UP000646211">
    <property type="component" value="Unassembled WGS sequence"/>
</dbReference>
<evidence type="ECO:0000313" key="5">
    <source>
        <dbReference type="EMBL" id="MBF2708858.1"/>
    </source>
</evidence>
<dbReference type="InterPro" id="IPR028994">
    <property type="entry name" value="Integrin_alpha_N"/>
</dbReference>
<protein>
    <submittedName>
        <fullName evidence="5">VCBS repeat-containing protein</fullName>
    </submittedName>
</protein>
<accession>A0A930XZG1</accession>
<comment type="caution">
    <text evidence="5">The sequence shown here is derived from an EMBL/GenBank/DDBJ whole genome shotgun (WGS) entry which is preliminary data.</text>
</comment>
<dbReference type="InterPro" id="IPR013519">
    <property type="entry name" value="Int_alpha_beta-p"/>
</dbReference>
<keyword evidence="2" id="KW-0677">Repeat</keyword>
<dbReference type="RefSeq" id="WP_194312110.1">
    <property type="nucleotide sequence ID" value="NZ_JADHEC010000019.1"/>
</dbReference>
<evidence type="ECO:0000313" key="6">
    <source>
        <dbReference type="Proteomes" id="UP000646211"/>
    </source>
</evidence>
<dbReference type="Pfam" id="PF13517">
    <property type="entry name" value="FG-GAP_3"/>
    <property type="match status" value="6"/>
</dbReference>
<organism evidence="5 6">
    <name type="scientific">Flavobacterium soyangense</name>
    <dbReference type="NCBI Taxonomy" id="2023265"/>
    <lineage>
        <taxon>Bacteria</taxon>
        <taxon>Pseudomonadati</taxon>
        <taxon>Bacteroidota</taxon>
        <taxon>Flavobacteriia</taxon>
        <taxon>Flavobacteriales</taxon>
        <taxon>Flavobacteriaceae</taxon>
        <taxon>Flavobacterium</taxon>
    </lineage>
</organism>
<evidence type="ECO:0000259" key="4">
    <source>
        <dbReference type="Pfam" id="PF07593"/>
    </source>
</evidence>
<dbReference type="Gene3D" id="2.130.10.130">
    <property type="entry name" value="Integrin alpha, N-terminal"/>
    <property type="match status" value="4"/>
</dbReference>
<evidence type="ECO:0000256" key="1">
    <source>
        <dbReference type="ARBA" id="ARBA00022729"/>
    </source>
</evidence>
<name>A0A930XZG1_9FLAO</name>
<dbReference type="SUPFAM" id="SSF69318">
    <property type="entry name" value="Integrin alpha N-terminal domain"/>
    <property type="match status" value="3"/>
</dbReference>
<sequence length="1102" mass="123034">MFNRIVSFFILIPFFSNCSKDNTDSLFTKLDSSATGINFMNEVKNGADMNIFKYRNFYTGGGVAIGDINNDGLADIFFTSNLGDNKLYLNKGNLKFEDISKKAGIDIPKSWSTGVNLIDINGDGLLDIYVSNAGNNINSIRKSQLFINNGNLTFTDRAEEYNLADTGITTHAAFFDYDKDGDLDCYILNNSFIPVSSLNYSNKRDLRDKDWSVADILKGGGDKLMRNDNGKFVDVSKEAGIYGSLIGFGLGVTVGDVNGDTYPDIYISNDFYEKDYLYINNKNGTFTEQIEGWASHISQSSMGADMADVNNDGKSDIFTTDMLPENDERLKKTTNFDNYDLFTRKLNLDFYNQYMQNTLQLNDENNKFLEIANFAGIAKTDWSWGALLFDMDNDGYKDIYVCNGIYHDLTNQDFMDFFANDLLQKMVITGKKEDMETIIAKMPSTPIPNYAYKNNRNLTFTNEAENWGLGTPSFSNGAAYGDLDNDGDLDLVVNNVNMEAFVYKNNSEKKKENHFIKVKLKGENQNKFAIGSVVELYAGKEIIRQELIPSRGFQSSIDYVMTFGVGTKKIDSLQVIWPNGKFQTIKKIKNNSTYNLNIADAKSNYIPKNNKRKSIFTEKKNNFLGHKENDYIDFDYEGLISKILSQEGPALAVADINGDGNEDVFVGGAKGQAGKIYLNNGNDSYTATNQKDLESDASNEDTAANFFDADGDGDQDLLVGSGGNEKADQANYKNRLYINNGKGIFTKSNSIIPTTNNNVSVITTYDFDNDGDIDVFIGSRSVPGVYGIIPKQLLLENDGKGNFTNVTDKKAFKLNEVGMITDAVWEDIDNDGKKDLIIVGDWMTPVIFKNTGRRLSEFKSNLTSFSGFWNAVSCVDLNNDGKKDLILGNKGTNTSYKATATNPMKMFVNDFDANGTIEQITTRTIDGKDIPVHLKSELAKQIPMIKKKNLSYADYSKKSFQELFSQEVIDNSIQKTVNIQESVIAINKGNGKFEIQVLPKEVQFSTVNTICTADVNKDGILDIILGGNQYEFKPQFGRLDSNYGSVLLGNKKGTYSWTSYSKSGFYIKGEVKHIQKIKNKKNTISFIAVVNDNTPKIFKLNE</sequence>
<gene>
    <name evidence="5" type="ORF">IR213_09675</name>
</gene>
<dbReference type="SMART" id="SM00191">
    <property type="entry name" value="Int_alpha"/>
    <property type="match status" value="4"/>
</dbReference>
<dbReference type="EMBL" id="JADHEC010000019">
    <property type="protein sequence ID" value="MBF2708858.1"/>
    <property type="molecule type" value="Genomic_DNA"/>
</dbReference>
<keyword evidence="3" id="KW-0325">Glycoprotein</keyword>
<dbReference type="InterPro" id="IPR027039">
    <property type="entry name" value="Crtac1"/>
</dbReference>
<dbReference type="AlphaFoldDB" id="A0A930XZG1"/>
<dbReference type="InterPro" id="IPR013517">
    <property type="entry name" value="FG-GAP"/>
</dbReference>
<evidence type="ECO:0000256" key="2">
    <source>
        <dbReference type="ARBA" id="ARBA00022737"/>
    </source>
</evidence>
<dbReference type="Pfam" id="PF07593">
    <property type="entry name" value="UnbV_ASPIC"/>
    <property type="match status" value="1"/>
</dbReference>
<keyword evidence="1" id="KW-0732">Signal</keyword>
<proteinExistence type="predicted"/>
<reference evidence="5" key="1">
    <citation type="submission" date="2020-11" db="EMBL/GenBank/DDBJ databases">
        <title>Genome of Flavobacterium soyangense.</title>
        <authorList>
            <person name="Liu Q."/>
            <person name="Xin Y.-H."/>
        </authorList>
    </citation>
    <scope>NUCLEOTIDE SEQUENCE</scope>
    <source>
        <strain evidence="5">CGMCC 1.13493</strain>
    </source>
</reference>
<evidence type="ECO:0000256" key="3">
    <source>
        <dbReference type="ARBA" id="ARBA00023180"/>
    </source>
</evidence>
<feature type="domain" description="ASPIC/UnbV" evidence="4">
    <location>
        <begin position="529"/>
        <end position="594"/>
    </location>
</feature>
<dbReference type="PANTHER" id="PTHR16026:SF0">
    <property type="entry name" value="CARTILAGE ACIDIC PROTEIN 1"/>
    <property type="match status" value="1"/>
</dbReference>